<proteinExistence type="predicted"/>
<evidence type="ECO:0000313" key="3">
    <source>
        <dbReference type="EMBL" id="MBC5864221.1"/>
    </source>
</evidence>
<dbReference type="InterPro" id="IPR001173">
    <property type="entry name" value="Glyco_trans_2-like"/>
</dbReference>
<evidence type="ECO:0000313" key="4">
    <source>
        <dbReference type="Proteomes" id="UP000621670"/>
    </source>
</evidence>
<keyword evidence="1" id="KW-1133">Transmembrane helix</keyword>
<dbReference type="Pfam" id="PF00535">
    <property type="entry name" value="Glycos_transf_2"/>
    <property type="match status" value="1"/>
</dbReference>
<organism evidence="3 4">
    <name type="scientific">Flavobacterium turcicum</name>
    <dbReference type="NCBI Taxonomy" id="2764718"/>
    <lineage>
        <taxon>Bacteria</taxon>
        <taxon>Pseudomonadati</taxon>
        <taxon>Bacteroidota</taxon>
        <taxon>Flavobacteriia</taxon>
        <taxon>Flavobacteriales</taxon>
        <taxon>Flavobacteriaceae</taxon>
        <taxon>Flavobacterium</taxon>
    </lineage>
</organism>
<dbReference type="SUPFAM" id="SSF53448">
    <property type="entry name" value="Nucleotide-diphospho-sugar transferases"/>
    <property type="match status" value="1"/>
</dbReference>
<dbReference type="PANTHER" id="PTHR22916">
    <property type="entry name" value="GLYCOSYLTRANSFERASE"/>
    <property type="match status" value="1"/>
</dbReference>
<keyword evidence="1" id="KW-0472">Membrane</keyword>
<evidence type="ECO:0000256" key="1">
    <source>
        <dbReference type="SAM" id="Phobius"/>
    </source>
</evidence>
<accession>A0ABR7JJ06</accession>
<comment type="caution">
    <text evidence="3">The sequence shown here is derived from an EMBL/GenBank/DDBJ whole genome shotgun (WGS) entry which is preliminary data.</text>
</comment>
<reference evidence="3 4" key="1">
    <citation type="submission" date="2020-08" db="EMBL/GenBank/DDBJ databases">
        <title>Description of novel Flavobacterium F-400 isolate.</title>
        <authorList>
            <person name="Saticioglu I."/>
            <person name="Duman M."/>
            <person name="Altun S."/>
        </authorList>
    </citation>
    <scope>NUCLEOTIDE SEQUENCE [LARGE SCALE GENOMIC DNA]</scope>
    <source>
        <strain evidence="3 4">F-400</strain>
    </source>
</reference>
<name>A0ABR7JJ06_9FLAO</name>
<dbReference type="RefSeq" id="WP_166138269.1">
    <property type="nucleotide sequence ID" value="NZ_JAAOBY010000008.1"/>
</dbReference>
<feature type="domain" description="Glycosyltransferase 2-like" evidence="2">
    <location>
        <begin position="6"/>
        <end position="110"/>
    </location>
</feature>
<keyword evidence="1" id="KW-0812">Transmembrane</keyword>
<dbReference type="PANTHER" id="PTHR22916:SF3">
    <property type="entry name" value="UDP-GLCNAC:BETAGAL BETA-1,3-N-ACETYLGLUCOSAMINYLTRANSFERASE-LIKE PROTEIN 1"/>
    <property type="match status" value="1"/>
</dbReference>
<evidence type="ECO:0000259" key="2">
    <source>
        <dbReference type="Pfam" id="PF00535"/>
    </source>
</evidence>
<dbReference type="InterPro" id="IPR029044">
    <property type="entry name" value="Nucleotide-diphossugar_trans"/>
</dbReference>
<feature type="transmembrane region" description="Helical" evidence="1">
    <location>
        <begin position="307"/>
        <end position="330"/>
    </location>
</feature>
<gene>
    <name evidence="3" type="ORF">H8R26_12385</name>
</gene>
<keyword evidence="4" id="KW-1185">Reference proteome</keyword>
<dbReference type="Proteomes" id="UP000621670">
    <property type="component" value="Unassembled WGS sequence"/>
</dbReference>
<protein>
    <submittedName>
        <fullName evidence="3">Glycosyltransferase</fullName>
    </submittedName>
</protein>
<dbReference type="Gene3D" id="3.90.550.10">
    <property type="entry name" value="Spore Coat Polysaccharide Biosynthesis Protein SpsA, Chain A"/>
    <property type="match status" value="1"/>
</dbReference>
<dbReference type="EMBL" id="JACRUM010000007">
    <property type="protein sequence ID" value="MBC5864221.1"/>
    <property type="molecule type" value="Genomic_DNA"/>
</dbReference>
<dbReference type="CDD" id="cd00761">
    <property type="entry name" value="Glyco_tranf_GTA_type"/>
    <property type="match status" value="1"/>
</dbReference>
<sequence>MSDLISIVVPVYNAQNYILQCLQSIYLQTYSSYEVLIINDGSTDASAQIILDFIKDKPHFRLFTKVNEGVSVARNYGIERALGSYLSFIDADDYVERHYLEKLFEPFKNNLELGLSCGGYYELSRYAKDGISLHDFQAVLDENTIDVTLFYDYLFHGVTGVLWGKLFVASIVRQHSILLHPEIKLSEDLVFVFEYVTHIRKIALVKSPLYYYNRLHENGLSGLITLQNIPDLEHVHDALLQVATINKLLFLEPVIRNRYNSGVLKIAQSICASKENSSGKKSKLKQLYTLSKSRLTRLEIRSLEQKILWKLFVNRWFICLIVVTSVFQFLRRLKRS</sequence>